<dbReference type="EMBL" id="JAIRBM010000022">
    <property type="protein sequence ID" value="MBZ6078787.1"/>
    <property type="molecule type" value="Genomic_DNA"/>
</dbReference>
<dbReference type="InterPro" id="IPR000182">
    <property type="entry name" value="GNAT_dom"/>
</dbReference>
<dbReference type="Gene3D" id="3.40.630.30">
    <property type="match status" value="1"/>
</dbReference>
<organism evidence="4 5">
    <name type="scientific">Microvirga puerhi</name>
    <dbReference type="NCBI Taxonomy" id="2876078"/>
    <lineage>
        <taxon>Bacteria</taxon>
        <taxon>Pseudomonadati</taxon>
        <taxon>Pseudomonadota</taxon>
        <taxon>Alphaproteobacteria</taxon>
        <taxon>Hyphomicrobiales</taxon>
        <taxon>Methylobacteriaceae</taxon>
        <taxon>Microvirga</taxon>
    </lineage>
</organism>
<dbReference type="Pfam" id="PF00583">
    <property type="entry name" value="Acetyltransf_1"/>
    <property type="match status" value="1"/>
</dbReference>
<evidence type="ECO:0000259" key="3">
    <source>
        <dbReference type="PROSITE" id="PS51186"/>
    </source>
</evidence>
<keyword evidence="2" id="KW-0012">Acyltransferase</keyword>
<name>A0ABS7VV10_9HYPH</name>
<dbReference type="CDD" id="cd04301">
    <property type="entry name" value="NAT_SF"/>
    <property type="match status" value="1"/>
</dbReference>
<protein>
    <submittedName>
        <fullName evidence="4">GNAT family N-acetyltransferase</fullName>
    </submittedName>
</protein>
<feature type="domain" description="N-acetyltransferase" evidence="3">
    <location>
        <begin position="1"/>
        <end position="149"/>
    </location>
</feature>
<dbReference type="RefSeq" id="WP_224315536.1">
    <property type="nucleotide sequence ID" value="NZ_JAIRBM010000022.1"/>
</dbReference>
<dbReference type="InterPro" id="IPR016181">
    <property type="entry name" value="Acyl_CoA_acyltransferase"/>
</dbReference>
<dbReference type="SUPFAM" id="SSF55729">
    <property type="entry name" value="Acyl-CoA N-acyltransferases (Nat)"/>
    <property type="match status" value="1"/>
</dbReference>
<evidence type="ECO:0000256" key="1">
    <source>
        <dbReference type="ARBA" id="ARBA00022679"/>
    </source>
</evidence>
<evidence type="ECO:0000256" key="2">
    <source>
        <dbReference type="ARBA" id="ARBA00023315"/>
    </source>
</evidence>
<proteinExistence type="predicted"/>
<dbReference type="PANTHER" id="PTHR43877">
    <property type="entry name" value="AMINOALKYLPHOSPHONATE N-ACETYLTRANSFERASE-RELATED-RELATED"/>
    <property type="match status" value="1"/>
</dbReference>
<dbReference type="Proteomes" id="UP000704176">
    <property type="component" value="Unassembled WGS sequence"/>
</dbReference>
<evidence type="ECO:0000313" key="4">
    <source>
        <dbReference type="EMBL" id="MBZ6078787.1"/>
    </source>
</evidence>
<dbReference type="InterPro" id="IPR050832">
    <property type="entry name" value="Bact_Acetyltransf"/>
</dbReference>
<dbReference type="PROSITE" id="PS51186">
    <property type="entry name" value="GNAT"/>
    <property type="match status" value="1"/>
</dbReference>
<keyword evidence="5" id="KW-1185">Reference proteome</keyword>
<comment type="caution">
    <text evidence="4">The sequence shown here is derived from an EMBL/GenBank/DDBJ whole genome shotgun (WGS) entry which is preliminary data.</text>
</comment>
<evidence type="ECO:0000313" key="5">
    <source>
        <dbReference type="Proteomes" id="UP000704176"/>
    </source>
</evidence>
<keyword evidence="1" id="KW-0808">Transferase</keyword>
<gene>
    <name evidence="4" type="ORF">K9B37_21235</name>
</gene>
<accession>A0ABS7VV10</accession>
<reference evidence="4 5" key="1">
    <citation type="submission" date="2021-09" db="EMBL/GenBank/DDBJ databases">
        <title>The complete genome sequence of a new microorganism.</title>
        <authorList>
            <person name="Zi Z."/>
        </authorList>
    </citation>
    <scope>NUCLEOTIDE SEQUENCE [LARGE SCALE GENOMIC DNA]</scope>
    <source>
        <strain evidence="4 5">WGZ8</strain>
    </source>
</reference>
<sequence>MTICDLRERQDFVDIVADRVWRAFWKEQGHPLSLLRDLVQKSLGDDPIPTTFVAYAGDHFLGTVSLIACDEETRPQYTPWIAALWVEPDHRARGIGEALVETAFRSAWGESFPRAYLLSREKRQAFYEKRGWVVRERNIPKPGMNILIRDKARAQSPSPEPPRR</sequence>